<keyword evidence="1" id="KW-0732">Signal</keyword>
<dbReference type="Pfam" id="PF00041">
    <property type="entry name" value="fn3"/>
    <property type="match status" value="1"/>
</dbReference>
<dbReference type="GeneID" id="115541533"/>
<evidence type="ECO:0000256" key="4">
    <source>
        <dbReference type="ARBA" id="ARBA00023170"/>
    </source>
</evidence>
<keyword evidence="4" id="KW-0675">Receptor</keyword>
<keyword evidence="3" id="KW-1015">Disulfide bond</keyword>
<dbReference type="AlphaFoldDB" id="A0A8C5CN31"/>
<keyword evidence="9" id="KW-1185">Reference proteome</keyword>
<feature type="compositionally biased region" description="Basic and acidic residues" evidence="6">
    <location>
        <begin position="702"/>
        <end position="715"/>
    </location>
</feature>
<dbReference type="PANTHER" id="PTHR23036">
    <property type="entry name" value="CYTOKINE RECEPTOR"/>
    <property type="match status" value="1"/>
</dbReference>
<keyword evidence="2" id="KW-0677">Repeat</keyword>
<dbReference type="OMA" id="SIWIAVN"/>
<dbReference type="Ensembl" id="ENSGMOT00000036525.1">
    <property type="protein sequence ID" value="ENSGMOP00000064643.1"/>
    <property type="gene ID" value="ENSGMOG00000022840.1"/>
</dbReference>
<dbReference type="GeneTree" id="ENSGT00940000167247"/>
<dbReference type="Gene3D" id="2.60.40.10">
    <property type="entry name" value="Immunoglobulins"/>
    <property type="match status" value="2"/>
</dbReference>
<reference evidence="8" key="1">
    <citation type="submission" date="2025-08" db="UniProtKB">
        <authorList>
            <consortium name="Ensembl"/>
        </authorList>
    </citation>
    <scope>IDENTIFICATION</scope>
</reference>
<gene>
    <name evidence="8" type="primary">LOC115541533</name>
</gene>
<evidence type="ECO:0000313" key="8">
    <source>
        <dbReference type="Ensembl" id="ENSGMOP00000064643.1"/>
    </source>
</evidence>
<dbReference type="GO" id="GO:0043235">
    <property type="term" value="C:receptor complex"/>
    <property type="evidence" value="ECO:0007669"/>
    <property type="project" value="TreeGrafter"/>
</dbReference>
<evidence type="ECO:0000256" key="6">
    <source>
        <dbReference type="SAM" id="MobiDB-lite"/>
    </source>
</evidence>
<sequence length="738" mass="82466">MSLGRQLFYFMFGMAIIYFPQTRGDCSLEHQPSSYELSATNQDGLNFECFGKNVQRGKKIEWYCSFTSMNDSSENSYVGTYVSIQEKRTKWYQHNNSAKPMTLKDVSIYKKDNMTVHVFDKDNCTKASFRGVPKQLIRCDPPANVSFLRLSRRLMVNMTWRPEDEGYIKKYDLRYRVLNSVFWNESQSTERNKGSVEHLDPSLSYEVEIRCSPIDFCPKCSWSPPYLFPPELTVPPVILNVEDSDVAGQNGHRLLLIRWNYPSRELVKGYSVKVEKASGEGPSDRIPTDQMELRLIVSYSAYQLQITASNNFSTSPAAHRTVPARRYRDGAGGRLNVTFHSNMSLSLSWSDSVAPKPIVCYSVELSGHKKQYYVFYLNNASHQLIRLKEPLEPYQMYDITLHIRPYNNTCNIKRINNSESTYGSLQAYFREGTPVSAPTNISRSNVTLTSMVLTWRPVPVEDLQGHLLGYTLHYKETGPQNTSTPRNTTVDPTVVSQELVGLESGTVYTVQIAAFTSAGAGVKSSASYFGTSSQGLPFLHEAVKNTLITCSVLIGIILFGSRLLKRAKRSFWPNVPNPGTSSAIQRMVKSYELEPLKLTILREECDTCTLHLPPPDPPLGLQYTGLQGSGQPLGTPPSCEEPPRRDASDDSTGDTLPDDERTTTPDALQSDPESAPGKGPSDYTTMELFQQGMPPPPPACRTEGHAGLHGEEMNKTVHGNGSGYSRQSSQGPMEIGAL</sequence>
<dbReference type="GO" id="GO:0004896">
    <property type="term" value="F:cytokine receptor activity"/>
    <property type="evidence" value="ECO:0007669"/>
    <property type="project" value="TreeGrafter"/>
</dbReference>
<dbReference type="InterPro" id="IPR036116">
    <property type="entry name" value="FN3_sf"/>
</dbReference>
<dbReference type="Proteomes" id="UP000694546">
    <property type="component" value="Chromosome 4"/>
</dbReference>
<organism evidence="8 9">
    <name type="scientific">Gadus morhua</name>
    <name type="common">Atlantic cod</name>
    <dbReference type="NCBI Taxonomy" id="8049"/>
    <lineage>
        <taxon>Eukaryota</taxon>
        <taxon>Metazoa</taxon>
        <taxon>Chordata</taxon>
        <taxon>Craniata</taxon>
        <taxon>Vertebrata</taxon>
        <taxon>Euteleostomi</taxon>
        <taxon>Actinopterygii</taxon>
        <taxon>Neopterygii</taxon>
        <taxon>Teleostei</taxon>
        <taxon>Neoteleostei</taxon>
        <taxon>Acanthomorphata</taxon>
        <taxon>Zeiogadaria</taxon>
        <taxon>Gadariae</taxon>
        <taxon>Gadiformes</taxon>
        <taxon>Gadoidei</taxon>
        <taxon>Gadidae</taxon>
        <taxon>Gadus</taxon>
    </lineage>
</organism>
<evidence type="ECO:0000313" key="9">
    <source>
        <dbReference type="Proteomes" id="UP000694546"/>
    </source>
</evidence>
<protein>
    <submittedName>
        <fullName evidence="8">Protein sidekick-1-like</fullName>
    </submittedName>
</protein>
<dbReference type="SMART" id="SM00060">
    <property type="entry name" value="FN3"/>
    <property type="match status" value="3"/>
</dbReference>
<feature type="compositionally biased region" description="Polar residues" evidence="6">
    <location>
        <begin position="717"/>
        <end position="731"/>
    </location>
</feature>
<name>A0A8C5CN31_GADMO</name>
<dbReference type="PROSITE" id="PS50853">
    <property type="entry name" value="FN3"/>
    <property type="match status" value="2"/>
</dbReference>
<dbReference type="InterPro" id="IPR050379">
    <property type="entry name" value="Type-I_Cytokine_Rcpt"/>
</dbReference>
<evidence type="ECO:0000256" key="1">
    <source>
        <dbReference type="ARBA" id="ARBA00022729"/>
    </source>
</evidence>
<dbReference type="GO" id="GO:0019955">
    <property type="term" value="F:cytokine binding"/>
    <property type="evidence" value="ECO:0007669"/>
    <property type="project" value="TreeGrafter"/>
</dbReference>
<dbReference type="GO" id="GO:0009897">
    <property type="term" value="C:external side of plasma membrane"/>
    <property type="evidence" value="ECO:0007669"/>
    <property type="project" value="TreeGrafter"/>
</dbReference>
<dbReference type="CDD" id="cd00063">
    <property type="entry name" value="FN3"/>
    <property type="match status" value="2"/>
</dbReference>
<proteinExistence type="predicted"/>
<evidence type="ECO:0000256" key="5">
    <source>
        <dbReference type="ARBA" id="ARBA00023180"/>
    </source>
</evidence>
<dbReference type="InterPro" id="IPR013783">
    <property type="entry name" value="Ig-like_fold"/>
</dbReference>
<feature type="domain" description="Fibronectin type-III" evidence="7">
    <location>
        <begin position="437"/>
        <end position="534"/>
    </location>
</feature>
<feature type="domain" description="Fibronectin type-III" evidence="7">
    <location>
        <begin position="141"/>
        <end position="236"/>
    </location>
</feature>
<dbReference type="OrthoDB" id="5968456at2759"/>
<evidence type="ECO:0000256" key="2">
    <source>
        <dbReference type="ARBA" id="ARBA00022737"/>
    </source>
</evidence>
<reference evidence="8" key="2">
    <citation type="submission" date="2025-09" db="UniProtKB">
        <authorList>
            <consortium name="Ensembl"/>
        </authorList>
    </citation>
    <scope>IDENTIFICATION</scope>
</reference>
<evidence type="ECO:0000259" key="7">
    <source>
        <dbReference type="PROSITE" id="PS50853"/>
    </source>
</evidence>
<dbReference type="RefSeq" id="XP_030209122.1">
    <property type="nucleotide sequence ID" value="XM_030353262.1"/>
</dbReference>
<feature type="region of interest" description="Disordered" evidence="6">
    <location>
        <begin position="611"/>
        <end position="738"/>
    </location>
</feature>
<dbReference type="InterPro" id="IPR003961">
    <property type="entry name" value="FN3_dom"/>
</dbReference>
<evidence type="ECO:0000256" key="3">
    <source>
        <dbReference type="ARBA" id="ARBA00023157"/>
    </source>
</evidence>
<dbReference type="KEGG" id="gmh:115541533"/>
<keyword evidence="5" id="KW-0325">Glycoprotein</keyword>
<dbReference type="SUPFAM" id="SSF49265">
    <property type="entry name" value="Fibronectin type III"/>
    <property type="match status" value="3"/>
</dbReference>
<dbReference type="FunFam" id="2.60.40.10:FF:000028">
    <property type="entry name" value="Neuronal cell adhesion molecule"/>
    <property type="match status" value="1"/>
</dbReference>
<dbReference type="PANTHER" id="PTHR23036:SF151">
    <property type="entry name" value="FIBRONECTIN TYPE-III DOMAIN-CONTAINING PROTEIN"/>
    <property type="match status" value="1"/>
</dbReference>
<accession>A0A8C5CN31</accession>